<protein>
    <submittedName>
        <fullName evidence="2">EGF-like domain-containing protein</fullName>
    </submittedName>
</protein>
<dbReference type="Proteomes" id="UP000887579">
    <property type="component" value="Unplaced"/>
</dbReference>
<sequence>VTDLVRSTFNLQLLGYQAYTDGNCPTSLSTTFNHALGPVDIYALVKSASSSVNINSNWSPPISTTVAETGTTFLALFPPIPQATVTVTGATGACSVEILGIKRSDCKTNVSTTLLSKSPSSTFDYISSTSTNCLDQYGTCMATKHWLTVTFNVEQVQNTFTVIRHIPVKCLSSNDDEIPTTEAPITTQPMTTVNVVTTVAVDGTTTSDVQQTTEAPTTEAPTTESQTTVEVTTTEAATTVAQQTTEAASTMAPTPFTCPKDTNLPAMIIGYSMQYDAPSIRAFLRSPLVFNSSVADPYYGHYVIFTTDSDSSIYDSNHANADNFSEFVTLVTSYSAGYQQGNPNTPTNVVSILKQLLSDPLIKDRSAIMLLIGNTEVDGDENDKIKIMQLATSKQIRVNFYIDRTLYQTTANPERFKFYEQVSAISDGHFIIADVNKPTPDGYYVPQKIFSILYFNAFPHKLAMSKILSIKGAPDDVGTLDLTGQMGNRDFYITAAYSPYTNNASSVYLMIIFTNKNGGQSPAPFSLVCQPDNCNNPIQGVTCSYGNLGCGAMVNIPAGAEYDVTIINTIFNENSTLTYRIWEHWQENEEYKIKNEYLDFRSQYQSALAGPYKIRTTNNTVLEYSTNFWCKQNDDPLVCPTPEPTASTSTVPSTDSTGDTECQCLTRDAPHLRGPTCTVSDCSKNGYLQYDSSLNDFVCQCKDGYNGTYCQIGICSNTASRTAKDVNYRTFTLAIVHSNRDEFNNIVNELQNADFGNLYNIWQFNVFTVCNGNTKTRYFGTSKDIFANIIAGFKNNFDANLLSYCGSDQSIDLTSVVKYGLNSVGKEVRGVFWIATHNSDIIQIDSIMDFYYAVQGYRQELFLTAVFGIGGAVDISNFNTTLEAVRVTGGERIDFTSYAGSNYAKYIENIAVSQTSLNYYELITDSIDIVDILIEESAYVTISNGLYTDGVDVTPNCEQKPTDENVFVYLCSSSSPITIKADLQNGSALVTVRVLNGSTTAWIFINETNQDNLEAMPVLNTYPSIAFDFNDDNIIPHDTTPYSIARQAARENCAFKYTSTFQLPVTSTGYDNFEITIEGQNYKKIIPYVITQTLENRCKNGNVTIGDAKCSCPEHWSGADCSRPICEYGSLNTMQNACYCDLTHGGQTCSTPKLMG</sequence>
<evidence type="ECO:0000313" key="2">
    <source>
        <dbReference type="WBParaSite" id="ES5_v2.g15925.t1"/>
    </source>
</evidence>
<accession>A0AC34FEZ0</accession>
<organism evidence="1 2">
    <name type="scientific">Panagrolaimus sp. ES5</name>
    <dbReference type="NCBI Taxonomy" id="591445"/>
    <lineage>
        <taxon>Eukaryota</taxon>
        <taxon>Metazoa</taxon>
        <taxon>Ecdysozoa</taxon>
        <taxon>Nematoda</taxon>
        <taxon>Chromadorea</taxon>
        <taxon>Rhabditida</taxon>
        <taxon>Tylenchina</taxon>
        <taxon>Panagrolaimomorpha</taxon>
        <taxon>Panagrolaimoidea</taxon>
        <taxon>Panagrolaimidae</taxon>
        <taxon>Panagrolaimus</taxon>
    </lineage>
</organism>
<evidence type="ECO:0000313" key="1">
    <source>
        <dbReference type="Proteomes" id="UP000887579"/>
    </source>
</evidence>
<dbReference type="WBParaSite" id="ES5_v2.g15925.t1">
    <property type="protein sequence ID" value="ES5_v2.g15925.t1"/>
    <property type="gene ID" value="ES5_v2.g15925"/>
</dbReference>
<reference evidence="2" key="1">
    <citation type="submission" date="2022-11" db="UniProtKB">
        <authorList>
            <consortium name="WormBaseParasite"/>
        </authorList>
    </citation>
    <scope>IDENTIFICATION</scope>
</reference>
<name>A0AC34FEZ0_9BILA</name>
<proteinExistence type="predicted"/>